<feature type="domain" description="Teneurin-like YD-shell" evidence="2">
    <location>
        <begin position="847"/>
        <end position="1110"/>
    </location>
</feature>
<reference evidence="3" key="1">
    <citation type="submission" date="2013-12" db="EMBL/GenBank/DDBJ databases">
        <authorList>
            <person name="Linke B."/>
        </authorList>
    </citation>
    <scope>NUCLEOTIDE SEQUENCE [LARGE SCALE GENOMIC DNA]</scope>
    <source>
        <strain evidence="3">CRIB-18</strain>
    </source>
</reference>
<dbReference type="Pfam" id="PF05593">
    <property type="entry name" value="RHS_repeat"/>
    <property type="match status" value="1"/>
</dbReference>
<name>A0A090CZI4_9BACT</name>
<dbReference type="Gene3D" id="2.180.10.10">
    <property type="entry name" value="RHS repeat-associated core"/>
    <property type="match status" value="3"/>
</dbReference>
<evidence type="ECO:0000313" key="3">
    <source>
        <dbReference type="EMBL" id="CDR34527.1"/>
    </source>
</evidence>
<keyword evidence="1" id="KW-0677">Repeat</keyword>
<dbReference type="InterPro" id="IPR006530">
    <property type="entry name" value="YD"/>
</dbReference>
<dbReference type="eggNOG" id="COG3209">
    <property type="taxonomic scope" value="Bacteria"/>
</dbReference>
<dbReference type="InterPro" id="IPR050708">
    <property type="entry name" value="T6SS_VgrG/RHS"/>
</dbReference>
<dbReference type="PANTHER" id="PTHR32305:SF15">
    <property type="entry name" value="PROTEIN RHSA-RELATED"/>
    <property type="match status" value="1"/>
</dbReference>
<dbReference type="NCBIfam" id="TIGR01643">
    <property type="entry name" value="YD_repeat_2x"/>
    <property type="match status" value="5"/>
</dbReference>
<gene>
    <name evidence="3" type="primary">rhs3</name>
    <name evidence="3" type="ORF">CSEC_1716</name>
</gene>
<dbReference type="InterPro" id="IPR031325">
    <property type="entry name" value="RHS_repeat"/>
</dbReference>
<accession>A0A090CZI4</accession>
<organism evidence="3 4">
    <name type="scientific">Candidatus Criblamydia sequanensis CRIB-18</name>
    <dbReference type="NCBI Taxonomy" id="1437425"/>
    <lineage>
        <taxon>Bacteria</taxon>
        <taxon>Pseudomonadati</taxon>
        <taxon>Chlamydiota</taxon>
        <taxon>Chlamydiia</taxon>
        <taxon>Parachlamydiales</taxon>
        <taxon>Candidatus Criblamydiaceae</taxon>
        <taxon>Candidatus Criblamydia</taxon>
    </lineage>
</organism>
<evidence type="ECO:0000313" key="4">
    <source>
        <dbReference type="Proteomes" id="UP000031552"/>
    </source>
</evidence>
<dbReference type="OrthoDB" id="19607at2"/>
<feature type="domain" description="Teneurin-like YD-shell" evidence="2">
    <location>
        <begin position="1135"/>
        <end position="1388"/>
    </location>
</feature>
<dbReference type="InterPro" id="IPR056823">
    <property type="entry name" value="TEN-like_YD-shell"/>
</dbReference>
<comment type="caution">
    <text evidence="3">The sequence shown here is derived from an EMBL/GenBank/DDBJ whole genome shotgun (WGS) entry which is preliminary data.</text>
</comment>
<dbReference type="Proteomes" id="UP000031552">
    <property type="component" value="Unassembled WGS sequence"/>
</dbReference>
<evidence type="ECO:0000259" key="2">
    <source>
        <dbReference type="Pfam" id="PF25023"/>
    </source>
</evidence>
<sequence>MIKANNKSYLYLLISFFFLMFASRVKASEGNQEFVGSINLITGDYLEAEADISLKGPFPLELKRFFLNDLKETASTSWRFNHPNLFNEDSLNPATESGPFKYEFEETNKLKKISSFSKDSCFNEIKFHYENEDCLIATDTIGRIVTYHFIKGENARTSDSRLISKVVYPDGTWIKYQYRKHPNERKNLITRKEFSDGRFIETEYYDEKYNTVGEDTVYISNLARDFRIGRVKLQKGPVGTNGKTAILSRFIYEEDKTIVYDAMNQKTVYSYNSHGNITKIESFGSKKEEVNPLKRKIFNWVYDDKGNARLGSLITENESDRVVDAKIFKHDAFGNVIEEIAYGNFSGKVSLPIKLENGMPIENGIEKRIKKWRYLKSNGSEPPLLAEEIDVNGISKKYFYDPTQKSLIATFLEKENEVLIRQFYKYDEEGLLIETITDDGKSESSSDLTGATERHLVKITPKKSHPSKGMPEEIQEFGFDFSKGQEVFIKKTCCRYSESSELVWQGVFNDKSELLLESYKEYDANGKLQKVKQPDGKELVYVYDDSGRLLSETTAELSEFKAEVKNHYDAAGKLILSYEVDETGDVVSTSFNYDSLGRKIESIDTYGNKTSYSYNNLGYLQEIKHPPVPNEKGELEEPKVIHHYDCLGNILLTIDPKGFETRTRYNSLNKPVEIVHPDGTREYFSYNLEGHLVSQTDKTGIKIFTERDYFGRPTRTYSETRAGVIFNEKHHFYNSFHLLKEESEEGTKEYFYDFAGRLSQEKKTLKSGEILTKDYVYNPLGKIVELLEQSSADESLFLKTCFERDLFGNVTKKTFLNRFSEVIKEEIEKKPVKNQTSKLSARNLQGQKTGKETFVDATGSIISKSFDAIGRLEEIVKRNFEGKEIEKIIYRYDLSGNKVLEEHAFLESAKKFVIQFEYGPCNRLESLKEGSYEKYRKTSYIYNSEGLLETLVKPDGVTLHYSYDDKNNLCELSSSDGTVLQSYLYDDENKLYKAEDQSTSCGFLRTYNEKGELLREDFSTGLFISHQYDLARRKKKTSFFDGTSVRYDYENIFLKKVTRLGKKEEEQYIHIYNERSKEGLITEETLPNGLGKQAFDYNEKGQLSKISSPFFSQEYNYEADCPTRKTKDSFGETYSNYQYDAEKRLLSHECKEKKETYSYDLFGNLIKSNDAEFLINELNELYSDGENRYEYDLNGNLIKISNKNEVKQLTYDALDRLTSITLNETKKLSYSYDPLSRRLKTTTYIFDGSSWNKVDTKLYYYDSSQDIGFCNEKKEIKELCILGLNFNQEQTPIAIEINGQPFLALYDEVLSLRNLVSLKDKTHTQSYRYSSFGERIVYNEDGVEDEPLTTIGFQGKRHDSESGFIFYGRRYYYPKIKRWIHLDPSGFQDGSNRYLFVKNDPIRNRDHQGLYSWGEFFSDIFTGIANLFTKLFSIGKNIAETIQTETAYLQHMQPSITNACEQFLGKGFLSLSGFYEHPPELGSFGHKEASDKVRITLLNGISNIRSYFKESLELISSAHGGTNVHYIFRPTEGWCWDMMKALLIKFGYVSPYARALANTWKELIQEMGGVENGGLIIHYCHSLGGADTATAASLLTPEEKKMVRVISFGSATRISDTLGFESATNYMSVRDGVAFFDPIGWFTGFVSQDKDVVFIGSFLGIPLIDHSFGSPTYQSVMINLGAVFMKMYAYSG</sequence>
<dbReference type="STRING" id="1437425.CSEC_1716"/>
<evidence type="ECO:0000256" key="1">
    <source>
        <dbReference type="ARBA" id="ARBA00022737"/>
    </source>
</evidence>
<dbReference type="InterPro" id="IPR022385">
    <property type="entry name" value="Rhs_assc_core"/>
</dbReference>
<dbReference type="EMBL" id="CCEJ010000008">
    <property type="protein sequence ID" value="CDR34527.1"/>
    <property type="molecule type" value="Genomic_DNA"/>
</dbReference>
<dbReference type="Pfam" id="PF25023">
    <property type="entry name" value="TEN_YD-shell"/>
    <property type="match status" value="2"/>
</dbReference>
<dbReference type="NCBIfam" id="TIGR03696">
    <property type="entry name" value="Rhs_assc_core"/>
    <property type="match status" value="1"/>
</dbReference>
<reference evidence="3" key="2">
    <citation type="submission" date="2014-09" db="EMBL/GenBank/DDBJ databases">
        <title>Criblamydia sequanensis harbors a mega-plasmid encoding arsenite resistance.</title>
        <authorList>
            <person name="Bertelli C."/>
            <person name="Goesmann A."/>
            <person name="Greub G."/>
        </authorList>
    </citation>
    <scope>NUCLEOTIDE SEQUENCE [LARGE SCALE GENOMIC DNA]</scope>
    <source>
        <strain evidence="3">CRIB-18</strain>
    </source>
</reference>
<protein>
    <submittedName>
        <fullName evidence="3">Rhs family protein</fullName>
    </submittedName>
</protein>
<keyword evidence="4" id="KW-1185">Reference proteome</keyword>
<proteinExistence type="predicted"/>
<dbReference type="RefSeq" id="WP_041018051.1">
    <property type="nucleotide sequence ID" value="NZ_CCEJ010000008.1"/>
</dbReference>
<dbReference type="PANTHER" id="PTHR32305">
    <property type="match status" value="1"/>
</dbReference>